<reference evidence="1" key="1">
    <citation type="submission" date="2021-05" db="EMBL/GenBank/DDBJ databases">
        <title>Molecular characterization for Shewanella algae harboring chromosomal blaOXA-55-like strains isolated from clinical and environment sample.</title>
        <authorList>
            <person name="Ohama Y."/>
            <person name="Aoki K."/>
            <person name="Harada S."/>
            <person name="Moriya K."/>
            <person name="Ishii Y."/>
            <person name="Tateda K."/>
        </authorList>
    </citation>
    <scope>NUCLEOTIDE SEQUENCE</scope>
    <source>
        <strain evidence="1">JCM 11563</strain>
    </source>
</reference>
<sequence>MQKSAGLFAKLALLFMGVSAYIYTNQYKGFIAQREFSGPEARQRVKSIVILRLSSLTQHQYR</sequence>
<protein>
    <submittedName>
        <fullName evidence="1">Uncharacterized protein</fullName>
    </submittedName>
</protein>
<gene>
    <name evidence="1" type="ORF">TUM4438_17530</name>
</gene>
<proteinExistence type="predicted"/>
<name>A0ABQ4PBU7_9GAMM</name>
<evidence type="ECO:0000313" key="1">
    <source>
        <dbReference type="EMBL" id="GIU45010.1"/>
    </source>
</evidence>
<keyword evidence="2" id="KW-1185">Reference proteome</keyword>
<organism evidence="1 2">
    <name type="scientific">Shewanella sairae</name>
    <dbReference type="NCBI Taxonomy" id="190310"/>
    <lineage>
        <taxon>Bacteria</taxon>
        <taxon>Pseudomonadati</taxon>
        <taxon>Pseudomonadota</taxon>
        <taxon>Gammaproteobacteria</taxon>
        <taxon>Alteromonadales</taxon>
        <taxon>Shewanellaceae</taxon>
        <taxon>Shewanella</taxon>
    </lineage>
</organism>
<dbReference type="EMBL" id="BPEY01000025">
    <property type="protein sequence ID" value="GIU45010.1"/>
    <property type="molecule type" value="Genomic_DNA"/>
</dbReference>
<accession>A0ABQ4PBU7</accession>
<dbReference type="Proteomes" id="UP000887104">
    <property type="component" value="Unassembled WGS sequence"/>
</dbReference>
<evidence type="ECO:0000313" key="2">
    <source>
        <dbReference type="Proteomes" id="UP000887104"/>
    </source>
</evidence>
<comment type="caution">
    <text evidence="1">The sequence shown here is derived from an EMBL/GenBank/DDBJ whole genome shotgun (WGS) entry which is preliminary data.</text>
</comment>